<accession>A0ABY4NS41</accession>
<keyword evidence="2" id="KW-1185">Reference proteome</keyword>
<name>A0ABY4NS41_9PSEU</name>
<organism evidence="1 2">
    <name type="scientific">Amycolatopsis thermalba</name>
    <dbReference type="NCBI Taxonomy" id="944492"/>
    <lineage>
        <taxon>Bacteria</taxon>
        <taxon>Bacillati</taxon>
        <taxon>Actinomycetota</taxon>
        <taxon>Actinomycetes</taxon>
        <taxon>Pseudonocardiales</taxon>
        <taxon>Pseudonocardiaceae</taxon>
        <taxon>Amycolatopsis</taxon>
    </lineage>
</organism>
<reference evidence="1" key="1">
    <citation type="submission" date="2022-01" db="EMBL/GenBank/DDBJ databases">
        <title>PSI-footprinting approach for the identification of protein synthesis inhibitor producers.</title>
        <authorList>
            <person name="Handel F."/>
            <person name="Kulik A."/>
            <person name="Wex K.W."/>
            <person name="Berscheid A."/>
            <person name="Saur J.S."/>
            <person name="Winkler A."/>
            <person name="Wibberg D."/>
            <person name="Kalinowski J."/>
            <person name="Broetz-Oesterhelt H."/>
            <person name="Mast Y."/>
        </authorList>
    </citation>
    <scope>NUCLEOTIDE SEQUENCE</scope>
    <source>
        <strain evidence="1">KNN 49.3e</strain>
    </source>
</reference>
<sequence>MTIHKNISARPSELLTILRSFATKEQVSMTQMLQVAGEQAQLLLSCLDVPTAQIPIRLAQLFPSLVIHYAADLPIPAVSFWGKDKRWHVHIRESDPVAVRVYALLHQLKHIIDHPLRRRINGLSKAGWERLAHHFAEQALAGEALSMTSQQRKEVCL</sequence>
<dbReference type="Proteomes" id="UP000830158">
    <property type="component" value="Chromosome"/>
</dbReference>
<evidence type="ECO:0000313" key="2">
    <source>
        <dbReference type="Proteomes" id="UP000830158"/>
    </source>
</evidence>
<dbReference type="RefSeq" id="WP_162831175.1">
    <property type="nucleotide sequence ID" value="NZ_CP091196.1"/>
</dbReference>
<gene>
    <name evidence="1" type="ORF">L1857_08475</name>
</gene>
<dbReference type="EMBL" id="CP091196">
    <property type="protein sequence ID" value="UQS22848.1"/>
    <property type="molecule type" value="Genomic_DNA"/>
</dbReference>
<evidence type="ECO:0000313" key="1">
    <source>
        <dbReference type="EMBL" id="UQS22848.1"/>
    </source>
</evidence>
<proteinExistence type="predicted"/>
<protein>
    <submittedName>
        <fullName evidence="1">Uncharacterized protein</fullName>
    </submittedName>
</protein>